<protein>
    <submittedName>
        <fullName evidence="10">NADP oxidoreductase</fullName>
    </submittedName>
</protein>
<keyword evidence="3" id="KW-0285">Flavoprotein</keyword>
<organism evidence="10 11">
    <name type="scientific">Zhongshania aliphaticivorans</name>
    <dbReference type="NCBI Taxonomy" id="1470434"/>
    <lineage>
        <taxon>Bacteria</taxon>
        <taxon>Pseudomonadati</taxon>
        <taxon>Pseudomonadota</taxon>
        <taxon>Gammaproteobacteria</taxon>
        <taxon>Cellvibrionales</taxon>
        <taxon>Spongiibacteraceae</taxon>
        <taxon>Zhongshania</taxon>
    </lineage>
</organism>
<dbReference type="PANTHER" id="PTHR48467">
    <property type="entry name" value="GLUTAMATE SYNTHASE 1 [NADH], CHLOROPLASTIC-LIKE"/>
    <property type="match status" value="1"/>
</dbReference>
<evidence type="ECO:0000256" key="5">
    <source>
        <dbReference type="ARBA" id="ARBA00022857"/>
    </source>
</evidence>
<feature type="binding site" evidence="7">
    <location>
        <position position="96"/>
    </location>
    <ligand>
        <name>FAD</name>
        <dbReference type="ChEBI" id="CHEBI:57692"/>
    </ligand>
</feature>
<dbReference type="InterPro" id="IPR023753">
    <property type="entry name" value="FAD/NAD-binding_dom"/>
</dbReference>
<feature type="binding site" evidence="8">
    <location>
        <begin position="211"/>
        <end position="212"/>
    </location>
    <ligand>
        <name>NADP(+)</name>
        <dbReference type="ChEBI" id="CHEBI:58349"/>
    </ligand>
</feature>
<feature type="binding site" evidence="7">
    <location>
        <begin position="364"/>
        <end position="366"/>
    </location>
    <ligand>
        <name>FAD</name>
        <dbReference type="ChEBI" id="CHEBI:57692"/>
    </ligand>
</feature>
<feature type="domain" description="FAD/NAD(P)-binding" evidence="9">
    <location>
        <begin position="8"/>
        <end position="178"/>
    </location>
</feature>
<feature type="binding site" evidence="7">
    <location>
        <position position="60"/>
    </location>
    <ligand>
        <name>FAD</name>
        <dbReference type="ChEBI" id="CHEBI:57692"/>
    </ligand>
</feature>
<evidence type="ECO:0000256" key="2">
    <source>
        <dbReference type="ARBA" id="ARBA00008312"/>
    </source>
</evidence>
<dbReference type="PIRSF" id="PIRSF000362">
    <property type="entry name" value="FNR"/>
    <property type="match status" value="1"/>
</dbReference>
<feature type="binding site" evidence="7">
    <location>
        <position position="52"/>
    </location>
    <ligand>
        <name>FAD</name>
        <dbReference type="ChEBI" id="CHEBI:57692"/>
    </ligand>
</feature>
<dbReference type="AlphaFoldDB" id="A0A127M2P4"/>
<evidence type="ECO:0000256" key="7">
    <source>
        <dbReference type="PIRSR" id="PIRSR000362-1"/>
    </source>
</evidence>
<gene>
    <name evidence="10" type="ORF">AZF00_03940</name>
</gene>
<evidence type="ECO:0000313" key="10">
    <source>
        <dbReference type="EMBL" id="AMO67498.1"/>
    </source>
</evidence>
<keyword evidence="5 8" id="KW-0521">NADP</keyword>
<dbReference type="InterPro" id="IPR055275">
    <property type="entry name" value="Ferredox_Rdtase"/>
</dbReference>
<reference evidence="10 11" key="1">
    <citation type="submission" date="2015-12" db="EMBL/GenBank/DDBJ databases">
        <authorList>
            <person name="Shamseldin A."/>
            <person name="Moawad H."/>
            <person name="Abd El-Rahim W.M."/>
            <person name="Sadowsky M.J."/>
        </authorList>
    </citation>
    <scope>NUCLEOTIDE SEQUENCE [LARGE SCALE GENOMIC DNA]</scope>
    <source>
        <strain evidence="10 11">SM2</strain>
    </source>
</reference>
<evidence type="ECO:0000256" key="1">
    <source>
        <dbReference type="ARBA" id="ARBA00001974"/>
    </source>
</evidence>
<evidence type="ECO:0000256" key="6">
    <source>
        <dbReference type="ARBA" id="ARBA00023002"/>
    </source>
</evidence>
<dbReference type="Proteomes" id="UP000074119">
    <property type="component" value="Chromosome"/>
</dbReference>
<feature type="binding site" evidence="7">
    <location>
        <position position="17"/>
    </location>
    <ligand>
        <name>FAD</name>
        <dbReference type="ChEBI" id="CHEBI:57692"/>
    </ligand>
</feature>
<comment type="similarity">
    <text evidence="2">Belongs to the ferredoxin--NADP reductase type 1 family.</text>
</comment>
<comment type="cofactor">
    <cofactor evidence="1 7">
        <name>FAD</name>
        <dbReference type="ChEBI" id="CHEBI:57692"/>
    </cofactor>
</comment>
<evidence type="ECO:0000313" key="11">
    <source>
        <dbReference type="Proteomes" id="UP000074119"/>
    </source>
</evidence>
<dbReference type="EMBL" id="CP014544">
    <property type="protein sequence ID" value="AMO67498.1"/>
    <property type="molecule type" value="Genomic_DNA"/>
</dbReference>
<keyword evidence="4 7" id="KW-0274">FAD</keyword>
<dbReference type="Gene3D" id="3.40.50.720">
    <property type="entry name" value="NAD(P)-binding Rossmann-like Domain"/>
    <property type="match status" value="1"/>
</dbReference>
<dbReference type="Pfam" id="PF07992">
    <property type="entry name" value="Pyr_redox_2"/>
    <property type="match status" value="1"/>
</dbReference>
<feature type="binding site" evidence="8">
    <location>
        <position position="364"/>
    </location>
    <ligand>
        <name>NADP(+)</name>
        <dbReference type="ChEBI" id="CHEBI:58349"/>
    </ligand>
</feature>
<proteinExistence type="inferred from homology"/>
<dbReference type="STRING" id="1470434.AZF00_03940"/>
<sequence>MISERPLRIAIVGSGPAGMYSAGHLLEGPGGTFINGGLNQIVRRPVEVDVLERLPTPWGLIRSGVAPDHPDKKRMAAIYDSIARRQGFRFIGNVQVGRDVSPADLSQWYDGVIYAVGADDERRLGVTGEDLRGSDSARAFVSWYNGHPDFSDLQFDLRCERAVLVGNGNVAMDVARILFSPISTLHNTDIASYALDALGKSQLKEIVILGRRGPEHAAFNYPELMELGELADTAISVEGTDLSLTPENADYETQLKVNALAKLCKEKSQGSRRIVFRFNAAPTAIVGEGQVAQIKVVDRRDQSEQALNAGLVLAAIGYRGLAIDGLPFDDVRGVIPSRDSRIVDNGIAIAGAYVTGWIKRGPKGIIGSNKKCARDAVAAVMADADSNVLPMEGTLSAAQVLEAINARVSVTLGFSGWQKIDRQEQSDGRAQGRPRLKMTATGAMLGLVTAG</sequence>
<evidence type="ECO:0000256" key="3">
    <source>
        <dbReference type="ARBA" id="ARBA00022630"/>
    </source>
</evidence>
<dbReference type="KEGG" id="zal:AZF00_03940"/>
<dbReference type="Gene3D" id="3.50.50.60">
    <property type="entry name" value="FAD/NAD(P)-binding domain"/>
    <property type="match status" value="1"/>
</dbReference>
<accession>A0A127M2P4</accession>
<dbReference type="RefSeq" id="WP_008246069.1">
    <property type="nucleotide sequence ID" value="NZ_CP014544.1"/>
</dbReference>
<dbReference type="PRINTS" id="PR00419">
    <property type="entry name" value="ADXRDTASE"/>
</dbReference>
<evidence type="ECO:0000256" key="8">
    <source>
        <dbReference type="PIRSR" id="PIRSR000362-2"/>
    </source>
</evidence>
<dbReference type="PANTHER" id="PTHR48467:SF1">
    <property type="entry name" value="GLUTAMATE SYNTHASE 1 [NADH], CHLOROPLASTIC-LIKE"/>
    <property type="match status" value="1"/>
</dbReference>
<feature type="binding site" evidence="7">
    <location>
        <position position="357"/>
    </location>
    <ligand>
        <name>FAD</name>
        <dbReference type="ChEBI" id="CHEBI:57692"/>
    </ligand>
</feature>
<keyword evidence="6" id="KW-0560">Oxidoreductase</keyword>
<evidence type="ECO:0000256" key="4">
    <source>
        <dbReference type="ARBA" id="ARBA00022827"/>
    </source>
</evidence>
<name>A0A127M2P4_9GAMM</name>
<dbReference type="InterPro" id="IPR036188">
    <property type="entry name" value="FAD/NAD-bd_sf"/>
</dbReference>
<dbReference type="SUPFAM" id="SSF51971">
    <property type="entry name" value="Nucleotide-binding domain"/>
    <property type="match status" value="1"/>
</dbReference>
<feature type="binding site" evidence="8">
    <location>
        <position position="223"/>
    </location>
    <ligand>
        <name>NADP(+)</name>
        <dbReference type="ChEBI" id="CHEBI:58349"/>
    </ligand>
</feature>
<dbReference type="GO" id="GO:0016491">
    <property type="term" value="F:oxidoreductase activity"/>
    <property type="evidence" value="ECO:0007669"/>
    <property type="project" value="UniProtKB-KW"/>
</dbReference>
<dbReference type="InterPro" id="IPR021163">
    <property type="entry name" value="Ferredox_Rdtase_adrenod"/>
</dbReference>
<evidence type="ECO:0000259" key="9">
    <source>
        <dbReference type="Pfam" id="PF07992"/>
    </source>
</evidence>
<feature type="binding site" evidence="8">
    <location>
        <begin position="167"/>
        <end position="170"/>
    </location>
    <ligand>
        <name>NADP(+)</name>
        <dbReference type="ChEBI" id="CHEBI:58349"/>
    </ligand>
</feature>